<feature type="transmembrane region" description="Helical" evidence="14">
    <location>
        <begin position="42"/>
        <end position="61"/>
    </location>
</feature>
<dbReference type="PANTHER" id="PTHR45453">
    <property type="entry name" value="PHOSPHATE REGULON SENSOR PROTEIN PHOR"/>
    <property type="match status" value="1"/>
</dbReference>
<dbReference type="InterPro" id="IPR003661">
    <property type="entry name" value="HisK_dim/P_dom"/>
</dbReference>
<comment type="catalytic activity">
    <reaction evidence="1">
        <text>ATP + protein L-histidine = ADP + protein N-phospho-L-histidine.</text>
        <dbReference type="EC" id="2.7.13.3"/>
    </reaction>
</comment>
<evidence type="ECO:0000256" key="14">
    <source>
        <dbReference type="SAM" id="Phobius"/>
    </source>
</evidence>
<evidence type="ECO:0000256" key="9">
    <source>
        <dbReference type="ARBA" id="ARBA00022777"/>
    </source>
</evidence>
<dbReference type="GO" id="GO:0005886">
    <property type="term" value="C:plasma membrane"/>
    <property type="evidence" value="ECO:0007669"/>
    <property type="project" value="UniProtKB-SubCell"/>
</dbReference>
<feature type="domain" description="Histidine kinase" evidence="15">
    <location>
        <begin position="120"/>
        <end position="321"/>
    </location>
</feature>
<dbReference type="PRINTS" id="PR00344">
    <property type="entry name" value="BCTRLSENSOR"/>
</dbReference>
<dbReference type="GO" id="GO:0000155">
    <property type="term" value="F:phosphorelay sensor kinase activity"/>
    <property type="evidence" value="ECO:0007669"/>
    <property type="project" value="InterPro"/>
</dbReference>
<keyword evidence="8" id="KW-0547">Nucleotide-binding</keyword>
<evidence type="ECO:0000256" key="4">
    <source>
        <dbReference type="ARBA" id="ARBA00022475"/>
    </source>
</evidence>
<reference evidence="16" key="1">
    <citation type="submission" date="2021-05" db="EMBL/GenBank/DDBJ databases">
        <title>Novel Bacillus species.</title>
        <authorList>
            <person name="Liu G."/>
        </authorList>
    </citation>
    <scope>NUCLEOTIDE SEQUENCE</scope>
    <source>
        <strain evidence="16">FJAT-49825</strain>
    </source>
</reference>
<comment type="subcellular location">
    <subcellularLocation>
        <location evidence="2">Cell membrane</location>
        <topology evidence="2">Multi-pass membrane protein</topology>
    </subcellularLocation>
</comment>
<dbReference type="Gene3D" id="3.30.565.10">
    <property type="entry name" value="Histidine kinase-like ATPase, C-terminal domain"/>
    <property type="match status" value="1"/>
</dbReference>
<dbReference type="GO" id="GO:0005524">
    <property type="term" value="F:ATP binding"/>
    <property type="evidence" value="ECO:0007669"/>
    <property type="project" value="UniProtKB-KW"/>
</dbReference>
<evidence type="ECO:0000256" key="11">
    <source>
        <dbReference type="ARBA" id="ARBA00022989"/>
    </source>
</evidence>
<dbReference type="SMART" id="SM00387">
    <property type="entry name" value="HATPase_c"/>
    <property type="match status" value="1"/>
</dbReference>
<evidence type="ECO:0000256" key="13">
    <source>
        <dbReference type="ARBA" id="ARBA00023136"/>
    </source>
</evidence>
<dbReference type="InterPro" id="IPR036890">
    <property type="entry name" value="HATPase_C_sf"/>
</dbReference>
<dbReference type="AlphaFoldDB" id="A0A942YTQ4"/>
<accession>A0A942YTQ4</accession>
<evidence type="ECO:0000256" key="1">
    <source>
        <dbReference type="ARBA" id="ARBA00000085"/>
    </source>
</evidence>
<keyword evidence="17" id="KW-1185">Reference proteome</keyword>
<feature type="transmembrane region" description="Helical" evidence="14">
    <location>
        <begin position="12"/>
        <end position="30"/>
    </location>
</feature>
<dbReference type="InterPro" id="IPR003594">
    <property type="entry name" value="HATPase_dom"/>
</dbReference>
<keyword evidence="5" id="KW-0597">Phosphoprotein</keyword>
<keyword evidence="7 14" id="KW-0812">Transmembrane</keyword>
<evidence type="ECO:0000256" key="5">
    <source>
        <dbReference type="ARBA" id="ARBA00022553"/>
    </source>
</evidence>
<dbReference type="GO" id="GO:0004721">
    <property type="term" value="F:phosphoprotein phosphatase activity"/>
    <property type="evidence" value="ECO:0007669"/>
    <property type="project" value="TreeGrafter"/>
</dbReference>
<keyword evidence="12" id="KW-0902">Two-component regulatory system</keyword>
<dbReference type="RefSeq" id="WP_213115707.1">
    <property type="nucleotide sequence ID" value="NZ_JAGYPF010000001.1"/>
</dbReference>
<keyword evidence="4" id="KW-1003">Cell membrane</keyword>
<gene>
    <name evidence="16" type="ORF">KHA99_01730</name>
</gene>
<keyword evidence="10" id="KW-0067">ATP-binding</keyword>
<evidence type="ECO:0000259" key="15">
    <source>
        <dbReference type="PROSITE" id="PS50109"/>
    </source>
</evidence>
<dbReference type="PANTHER" id="PTHR45453:SF2">
    <property type="entry name" value="HISTIDINE KINASE"/>
    <property type="match status" value="1"/>
</dbReference>
<sequence length="327" mass="37929">MKFRYYLIDQKWQLITFYSILAVISIVISVEPELRVSYSSLLYLILLATFLYNLYFIGCFYRKRGQLRKWQSQDFESIPASSSYEQQIYSQMLRQLEKQYLRQIHERNEAAKEQLEFMTQWFHEIKTPIAVSRLLLETEIDSPSMQEEIDKIEGYVEQALHFSRLNDFNKDYLIQEIDLEKLMKEIIIGESKSFIGRKIKLDLQVSSMTVLSDKKGLTYIVRQVLSNALKYTKENGKITIIADSKSRNLIIRDSGIGIPAEDLPRVFEKGFTGKNGRGPQRSTGMGLYLAKKTAEKLGHTLILESATDIGTKAILHFPETVNNIHQM</sequence>
<evidence type="ECO:0000256" key="3">
    <source>
        <dbReference type="ARBA" id="ARBA00012438"/>
    </source>
</evidence>
<dbReference type="InterPro" id="IPR005467">
    <property type="entry name" value="His_kinase_dom"/>
</dbReference>
<comment type="caution">
    <text evidence="16">The sequence shown here is derived from an EMBL/GenBank/DDBJ whole genome shotgun (WGS) entry which is preliminary data.</text>
</comment>
<dbReference type="SUPFAM" id="SSF47384">
    <property type="entry name" value="Homodimeric domain of signal transducing histidine kinase"/>
    <property type="match status" value="1"/>
</dbReference>
<keyword evidence="13 14" id="KW-0472">Membrane</keyword>
<protein>
    <recommendedName>
        <fullName evidence="3">histidine kinase</fullName>
        <ecNumber evidence="3">2.7.13.3</ecNumber>
    </recommendedName>
</protein>
<evidence type="ECO:0000256" key="7">
    <source>
        <dbReference type="ARBA" id="ARBA00022692"/>
    </source>
</evidence>
<dbReference type="InterPro" id="IPR004358">
    <property type="entry name" value="Sig_transdc_His_kin-like_C"/>
</dbReference>
<keyword evidence="9 16" id="KW-0418">Kinase</keyword>
<dbReference type="Proteomes" id="UP000679749">
    <property type="component" value="Unassembled WGS sequence"/>
</dbReference>
<organism evidence="16 17">
    <name type="scientific">Neobacillus rhizophilus</name>
    <dbReference type="NCBI Taxonomy" id="2833579"/>
    <lineage>
        <taxon>Bacteria</taxon>
        <taxon>Bacillati</taxon>
        <taxon>Bacillota</taxon>
        <taxon>Bacilli</taxon>
        <taxon>Bacillales</taxon>
        <taxon>Bacillaceae</taxon>
        <taxon>Neobacillus</taxon>
    </lineage>
</organism>
<proteinExistence type="predicted"/>
<dbReference type="InterPro" id="IPR036097">
    <property type="entry name" value="HisK_dim/P_sf"/>
</dbReference>
<dbReference type="CDD" id="cd00082">
    <property type="entry name" value="HisKA"/>
    <property type="match status" value="1"/>
</dbReference>
<dbReference type="GO" id="GO:0016036">
    <property type="term" value="P:cellular response to phosphate starvation"/>
    <property type="evidence" value="ECO:0007669"/>
    <property type="project" value="TreeGrafter"/>
</dbReference>
<dbReference type="InterPro" id="IPR050351">
    <property type="entry name" value="BphY/WalK/GraS-like"/>
</dbReference>
<evidence type="ECO:0000256" key="10">
    <source>
        <dbReference type="ARBA" id="ARBA00022840"/>
    </source>
</evidence>
<dbReference type="Pfam" id="PF02518">
    <property type="entry name" value="HATPase_c"/>
    <property type="match status" value="1"/>
</dbReference>
<dbReference type="EMBL" id="JAGYPF010000001">
    <property type="protein sequence ID" value="MBS4211170.1"/>
    <property type="molecule type" value="Genomic_DNA"/>
</dbReference>
<keyword evidence="11 14" id="KW-1133">Transmembrane helix</keyword>
<keyword evidence="6" id="KW-0808">Transferase</keyword>
<dbReference type="Gene3D" id="1.10.287.130">
    <property type="match status" value="1"/>
</dbReference>
<evidence type="ECO:0000313" key="17">
    <source>
        <dbReference type="Proteomes" id="UP000679749"/>
    </source>
</evidence>
<evidence type="ECO:0000256" key="8">
    <source>
        <dbReference type="ARBA" id="ARBA00022741"/>
    </source>
</evidence>
<evidence type="ECO:0000256" key="2">
    <source>
        <dbReference type="ARBA" id="ARBA00004651"/>
    </source>
</evidence>
<dbReference type="EC" id="2.7.13.3" evidence="3"/>
<evidence type="ECO:0000313" key="16">
    <source>
        <dbReference type="EMBL" id="MBS4211170.1"/>
    </source>
</evidence>
<dbReference type="PROSITE" id="PS50109">
    <property type="entry name" value="HIS_KIN"/>
    <property type="match status" value="1"/>
</dbReference>
<evidence type="ECO:0000256" key="12">
    <source>
        <dbReference type="ARBA" id="ARBA00023012"/>
    </source>
</evidence>
<evidence type="ECO:0000256" key="6">
    <source>
        <dbReference type="ARBA" id="ARBA00022679"/>
    </source>
</evidence>
<dbReference type="SUPFAM" id="SSF55874">
    <property type="entry name" value="ATPase domain of HSP90 chaperone/DNA topoisomerase II/histidine kinase"/>
    <property type="match status" value="1"/>
</dbReference>
<name>A0A942YTQ4_9BACI</name>